<reference evidence="8" key="2">
    <citation type="submission" date="2025-08" db="UniProtKB">
        <authorList>
            <consortium name="Ensembl"/>
        </authorList>
    </citation>
    <scope>IDENTIFICATION</scope>
</reference>
<dbReference type="SUPFAM" id="SSF50044">
    <property type="entry name" value="SH3-domain"/>
    <property type="match status" value="1"/>
</dbReference>
<reference evidence="8" key="3">
    <citation type="submission" date="2025-09" db="UniProtKB">
        <authorList>
            <consortium name="Ensembl"/>
        </authorList>
    </citation>
    <scope>IDENTIFICATION</scope>
</reference>
<keyword evidence="3" id="KW-0175">Coiled coil</keyword>
<dbReference type="PANTHER" id="PTHR14167:SF81">
    <property type="entry name" value="ENDOPHILIN-A"/>
    <property type="match status" value="1"/>
</dbReference>
<accession>A0A670I921</accession>
<proteinExistence type="predicted"/>
<reference evidence="8 9" key="1">
    <citation type="journal article" date="2019" name="Proc. Natl. Acad. Sci. U.S.A.">
        <title>Regulatory changes in pterin and carotenoid genes underlie balanced color polymorphisms in the wall lizard.</title>
        <authorList>
            <person name="Andrade P."/>
            <person name="Pinho C."/>
            <person name="Perez I de Lanuza G."/>
            <person name="Afonso S."/>
            <person name="Brejcha J."/>
            <person name="Rubin C.J."/>
            <person name="Wallerman O."/>
            <person name="Pereira P."/>
            <person name="Sabatino S.J."/>
            <person name="Bellati A."/>
            <person name="Pellitteri-Rosa D."/>
            <person name="Bosakova Z."/>
            <person name="Bunikis I."/>
            <person name="Carretero M.A."/>
            <person name="Feiner N."/>
            <person name="Marsik P."/>
            <person name="Pauperio F."/>
            <person name="Salvi D."/>
            <person name="Soler L."/>
            <person name="While G.M."/>
            <person name="Uller T."/>
            <person name="Font E."/>
            <person name="Andersson L."/>
            <person name="Carneiro M."/>
        </authorList>
    </citation>
    <scope>NUCLEOTIDE SEQUENCE</scope>
</reference>
<protein>
    <recommendedName>
        <fullName evidence="7">SH3 domain-containing protein</fullName>
    </recommendedName>
</protein>
<dbReference type="AlphaFoldDB" id="A0A670I921"/>
<organism evidence="8 9">
    <name type="scientific">Podarcis muralis</name>
    <name type="common">Wall lizard</name>
    <name type="synonym">Lacerta muralis</name>
    <dbReference type="NCBI Taxonomy" id="64176"/>
    <lineage>
        <taxon>Eukaryota</taxon>
        <taxon>Metazoa</taxon>
        <taxon>Chordata</taxon>
        <taxon>Craniata</taxon>
        <taxon>Vertebrata</taxon>
        <taxon>Euteleostomi</taxon>
        <taxon>Lepidosauria</taxon>
        <taxon>Squamata</taxon>
        <taxon>Bifurcata</taxon>
        <taxon>Unidentata</taxon>
        <taxon>Episquamata</taxon>
        <taxon>Laterata</taxon>
        <taxon>Lacertibaenia</taxon>
        <taxon>Lacertidae</taxon>
        <taxon>Podarcis</taxon>
    </lineage>
</organism>
<evidence type="ECO:0000256" key="4">
    <source>
        <dbReference type="ARBA" id="ARBA00023136"/>
    </source>
</evidence>
<dbReference type="Gene3D" id="2.30.30.40">
    <property type="entry name" value="SH3 Domains"/>
    <property type="match status" value="1"/>
</dbReference>
<dbReference type="InterPro" id="IPR035779">
    <property type="entry name" value="MLK1-3_SH3"/>
</dbReference>
<feature type="domain" description="SH3" evidence="7">
    <location>
        <begin position="49"/>
        <end position="113"/>
    </location>
</feature>
<evidence type="ECO:0000313" key="9">
    <source>
        <dbReference type="Proteomes" id="UP000472272"/>
    </source>
</evidence>
<dbReference type="InterPro" id="IPR050384">
    <property type="entry name" value="Endophilin_SH3RF"/>
</dbReference>
<keyword evidence="9" id="KW-1185">Reference proteome</keyword>
<evidence type="ECO:0000256" key="6">
    <source>
        <dbReference type="SAM" id="MobiDB-lite"/>
    </source>
</evidence>
<evidence type="ECO:0000256" key="2">
    <source>
        <dbReference type="ARBA" id="ARBA00022443"/>
    </source>
</evidence>
<name>A0A670I921_PODMU</name>
<dbReference type="Proteomes" id="UP000472272">
    <property type="component" value="Chromosome 1"/>
</dbReference>
<sequence>MEPFAARSPRRPAHPPLPADGADGEEDEGAAAATASWRTAASGAASCDGGGLLWTAVFEYEACGEDELSLRPGDVVQVLSQDSQVSGDEGWWTGQLDQRVGIFPSNYIHYFLQ</sequence>
<dbReference type="Ensembl" id="ENSPMRT00000008887.1">
    <property type="protein sequence ID" value="ENSPMRP00000008310.1"/>
    <property type="gene ID" value="ENSPMRG00000005631.1"/>
</dbReference>
<feature type="region of interest" description="Disordered" evidence="6">
    <location>
        <begin position="1"/>
        <end position="35"/>
    </location>
</feature>
<evidence type="ECO:0000259" key="7">
    <source>
        <dbReference type="PROSITE" id="PS50002"/>
    </source>
</evidence>
<dbReference type="Pfam" id="PF14604">
    <property type="entry name" value="SH3_9"/>
    <property type="match status" value="1"/>
</dbReference>
<evidence type="ECO:0000256" key="5">
    <source>
        <dbReference type="PROSITE-ProRule" id="PRU00192"/>
    </source>
</evidence>
<evidence type="ECO:0000256" key="3">
    <source>
        <dbReference type="ARBA" id="ARBA00023054"/>
    </source>
</evidence>
<keyword evidence="2 5" id="KW-0728">SH3 domain</keyword>
<dbReference type="PRINTS" id="PR00452">
    <property type="entry name" value="SH3DOMAIN"/>
</dbReference>
<dbReference type="InterPro" id="IPR036028">
    <property type="entry name" value="SH3-like_dom_sf"/>
</dbReference>
<dbReference type="PROSITE" id="PS50002">
    <property type="entry name" value="SH3"/>
    <property type="match status" value="1"/>
</dbReference>
<keyword evidence="4" id="KW-0472">Membrane</keyword>
<dbReference type="CDD" id="cd12059">
    <property type="entry name" value="SH3_MLK1-3"/>
    <property type="match status" value="1"/>
</dbReference>
<dbReference type="GeneTree" id="ENSGT00940000158243"/>
<dbReference type="PANTHER" id="PTHR14167">
    <property type="entry name" value="SH3 DOMAIN-CONTAINING"/>
    <property type="match status" value="1"/>
</dbReference>
<evidence type="ECO:0000313" key="8">
    <source>
        <dbReference type="Ensembl" id="ENSPMRP00000008310.1"/>
    </source>
</evidence>
<evidence type="ECO:0000256" key="1">
    <source>
        <dbReference type="ARBA" id="ARBA00004170"/>
    </source>
</evidence>
<dbReference type="SMART" id="SM00326">
    <property type="entry name" value="SH3"/>
    <property type="match status" value="1"/>
</dbReference>
<comment type="subcellular location">
    <subcellularLocation>
        <location evidence="1">Membrane</location>
        <topology evidence="1">Peripheral membrane protein</topology>
    </subcellularLocation>
</comment>
<dbReference type="InterPro" id="IPR001452">
    <property type="entry name" value="SH3_domain"/>
</dbReference>